<dbReference type="eggNOG" id="ENOG502T1WM">
    <property type="taxonomic scope" value="Eukaryota"/>
</dbReference>
<proteinExistence type="predicted"/>
<dbReference type="KEGG" id="aaf:AURANDRAFT_72798"/>
<protein>
    <recommendedName>
        <fullName evidence="4">Protein-tyrosine sulfotransferase</fullName>
    </recommendedName>
</protein>
<feature type="region of interest" description="Disordered" evidence="1">
    <location>
        <begin position="387"/>
        <end position="406"/>
    </location>
</feature>
<dbReference type="SUPFAM" id="SSF52540">
    <property type="entry name" value="P-loop containing nucleoside triphosphate hydrolases"/>
    <property type="match status" value="1"/>
</dbReference>
<dbReference type="AlphaFoldDB" id="F0YPB9"/>
<organism evidence="3">
    <name type="scientific">Aureococcus anophagefferens</name>
    <name type="common">Harmful bloom alga</name>
    <dbReference type="NCBI Taxonomy" id="44056"/>
    <lineage>
        <taxon>Eukaryota</taxon>
        <taxon>Sar</taxon>
        <taxon>Stramenopiles</taxon>
        <taxon>Ochrophyta</taxon>
        <taxon>Pelagophyceae</taxon>
        <taxon>Pelagomonadales</taxon>
        <taxon>Pelagomonadaceae</taxon>
        <taxon>Aureococcus</taxon>
    </lineage>
</organism>
<dbReference type="Pfam" id="PF13469">
    <property type="entry name" value="Sulfotransfer_3"/>
    <property type="match status" value="1"/>
</dbReference>
<dbReference type="InParanoid" id="F0YPB9"/>
<evidence type="ECO:0008006" key="4">
    <source>
        <dbReference type="Google" id="ProtNLM"/>
    </source>
</evidence>
<evidence type="ECO:0000313" key="3">
    <source>
        <dbReference type="Proteomes" id="UP000002729"/>
    </source>
</evidence>
<gene>
    <name evidence="2" type="ORF">AURANDRAFT_72798</name>
</gene>
<name>F0YPB9_AURAN</name>
<reference evidence="2 3" key="1">
    <citation type="journal article" date="2011" name="Proc. Natl. Acad. Sci. U.S.A.">
        <title>Niche of harmful alga Aureococcus anophagefferens revealed through ecogenomics.</title>
        <authorList>
            <person name="Gobler C.J."/>
            <person name="Berry D.L."/>
            <person name="Dyhrman S.T."/>
            <person name="Wilhelm S.W."/>
            <person name="Salamov A."/>
            <person name="Lobanov A.V."/>
            <person name="Zhang Y."/>
            <person name="Collier J.L."/>
            <person name="Wurch L.L."/>
            <person name="Kustka A.B."/>
            <person name="Dill B.D."/>
            <person name="Shah M."/>
            <person name="VerBerkmoes N.C."/>
            <person name="Kuo A."/>
            <person name="Terry A."/>
            <person name="Pangilinan J."/>
            <person name="Lindquist E.A."/>
            <person name="Lucas S."/>
            <person name="Paulsen I.T."/>
            <person name="Hattenrath-Lehmann T.K."/>
            <person name="Talmage S.C."/>
            <person name="Walker E.A."/>
            <person name="Koch F."/>
            <person name="Burson A.M."/>
            <person name="Marcoval M.A."/>
            <person name="Tang Y.Z."/>
            <person name="Lecleir G.R."/>
            <person name="Coyne K.J."/>
            <person name="Berg G.M."/>
            <person name="Bertrand E.M."/>
            <person name="Saito M.A."/>
            <person name="Gladyshev V.N."/>
            <person name="Grigoriev I.V."/>
        </authorList>
    </citation>
    <scope>NUCLEOTIDE SEQUENCE [LARGE SCALE GENOMIC DNA]</scope>
    <source>
        <strain evidence="3">CCMP 1984</strain>
    </source>
</reference>
<dbReference type="OrthoDB" id="545675at2759"/>
<dbReference type="RefSeq" id="XP_009042264.1">
    <property type="nucleotide sequence ID" value="XM_009044016.1"/>
</dbReference>
<dbReference type="Proteomes" id="UP000002729">
    <property type="component" value="Unassembled WGS sequence"/>
</dbReference>
<accession>F0YPB9</accession>
<sequence length="476" mass="52555">MEPALRRKLTAQQASQNVIVPTAVCKTRQRAGLGLLTVFTCLGLRTAGTFQSTIASLGVFPITGAPQFCGSDARRAFPWMSPRTFNSSRAGVDVQSRVLPVFLVACGHSGTTPLVHLLSLHPNLYTVAPTAALEYSVKPDSFGRASLLASRRDDMTFTNLALANKRRNATRWLVKSPSNACRLGYIFEVLPVARVVALIRDGRDVMLSLIERYPDADPGGVLCLQRWVNDNEAILLYQSDPRLLVVRYEDLFVGAGYPALRKVLFHYGIPTDVLDTMFKARENAMQTHKQEARGAVSAANAHTLLRVAQLKRPFERSKARWPQAMTSSLASIFKANTRAIALLAHFEYANGSRWLNYRLNELSSSGTVFIRLRLEFHPVAAPVAMTRGTGEARPRSGRTTYGGEGSILGAPEGRRLLWTRLGGASAGAFFERAVTTRMSLVVLSHRDGWGWLAGLTGRNLMWIPWSGMKHKLTYKL</sequence>
<dbReference type="GeneID" id="20228883"/>
<dbReference type="Gene3D" id="3.40.50.300">
    <property type="entry name" value="P-loop containing nucleotide triphosphate hydrolases"/>
    <property type="match status" value="1"/>
</dbReference>
<keyword evidence="3" id="KW-1185">Reference proteome</keyword>
<evidence type="ECO:0000313" key="2">
    <source>
        <dbReference type="EMBL" id="EGB03040.1"/>
    </source>
</evidence>
<evidence type="ECO:0000256" key="1">
    <source>
        <dbReference type="SAM" id="MobiDB-lite"/>
    </source>
</evidence>
<dbReference type="EMBL" id="GL833212">
    <property type="protein sequence ID" value="EGB03040.1"/>
    <property type="molecule type" value="Genomic_DNA"/>
</dbReference>
<dbReference type="InterPro" id="IPR027417">
    <property type="entry name" value="P-loop_NTPase"/>
</dbReference>